<comment type="caution">
    <text evidence="1">The sequence shown here is derived from an EMBL/GenBank/DDBJ whole genome shotgun (WGS) entry which is preliminary data.</text>
</comment>
<dbReference type="AlphaFoldDB" id="A0A9P9E1U9"/>
<reference evidence="1" key="1">
    <citation type="journal article" date="2021" name="Nat. Commun.">
        <title>Genetic determinants of endophytism in the Arabidopsis root mycobiome.</title>
        <authorList>
            <person name="Mesny F."/>
            <person name="Miyauchi S."/>
            <person name="Thiergart T."/>
            <person name="Pickel B."/>
            <person name="Atanasova L."/>
            <person name="Karlsson M."/>
            <person name="Huettel B."/>
            <person name="Barry K.W."/>
            <person name="Haridas S."/>
            <person name="Chen C."/>
            <person name="Bauer D."/>
            <person name="Andreopoulos W."/>
            <person name="Pangilinan J."/>
            <person name="LaButti K."/>
            <person name="Riley R."/>
            <person name="Lipzen A."/>
            <person name="Clum A."/>
            <person name="Drula E."/>
            <person name="Henrissat B."/>
            <person name="Kohler A."/>
            <person name="Grigoriev I.V."/>
            <person name="Martin F.M."/>
            <person name="Hacquard S."/>
        </authorList>
    </citation>
    <scope>NUCLEOTIDE SEQUENCE</scope>
    <source>
        <strain evidence="1">MPI-CAGE-AT-0147</strain>
    </source>
</reference>
<protein>
    <submittedName>
        <fullName evidence="1">Uncharacterized protein</fullName>
    </submittedName>
</protein>
<keyword evidence="2" id="KW-1185">Reference proteome</keyword>
<organism evidence="1 2">
    <name type="scientific">Dactylonectria macrodidyma</name>
    <dbReference type="NCBI Taxonomy" id="307937"/>
    <lineage>
        <taxon>Eukaryota</taxon>
        <taxon>Fungi</taxon>
        <taxon>Dikarya</taxon>
        <taxon>Ascomycota</taxon>
        <taxon>Pezizomycotina</taxon>
        <taxon>Sordariomycetes</taxon>
        <taxon>Hypocreomycetidae</taxon>
        <taxon>Hypocreales</taxon>
        <taxon>Nectriaceae</taxon>
        <taxon>Dactylonectria</taxon>
    </lineage>
</organism>
<evidence type="ECO:0000313" key="2">
    <source>
        <dbReference type="Proteomes" id="UP000738349"/>
    </source>
</evidence>
<dbReference type="EMBL" id="JAGMUV010000018">
    <property type="protein sequence ID" value="KAH7129072.1"/>
    <property type="molecule type" value="Genomic_DNA"/>
</dbReference>
<accession>A0A9P9E1U9</accession>
<sequence length="221" mass="24839">MSKREDIKGLIARVKSRIPLAQSSPDLKVMTTIGVDLGTIVFVDDLSFTHWHDVPHELGRIRRALRDHISTRVACDAFMVQNDQYRNLCEQEKRKASADFSKLWGLVSGSVFEYSQSEDFQWICEMVAHGLTNDRTVFVTDSGKAGMSPCSGVRKGDKLAGLFSINFPMVLRRIGMPASGQYIMVCVAHVGCHEWRHDLPERDLGLPTLAWSLGMKSFTIH</sequence>
<name>A0A9P9E1U9_9HYPO</name>
<evidence type="ECO:0000313" key="1">
    <source>
        <dbReference type="EMBL" id="KAH7129072.1"/>
    </source>
</evidence>
<gene>
    <name evidence="1" type="ORF">EDB81DRAFT_950811</name>
</gene>
<proteinExistence type="predicted"/>
<dbReference type="Proteomes" id="UP000738349">
    <property type="component" value="Unassembled WGS sequence"/>
</dbReference>